<keyword evidence="2" id="KW-1003">Cell membrane</keyword>
<dbReference type="InterPro" id="IPR012809">
    <property type="entry name" value="ECF_CbiQ"/>
</dbReference>
<dbReference type="Proteomes" id="UP000306416">
    <property type="component" value="Unassembled WGS sequence"/>
</dbReference>
<evidence type="ECO:0000256" key="3">
    <source>
        <dbReference type="ARBA" id="ARBA00022692"/>
    </source>
</evidence>
<dbReference type="GO" id="GO:0043190">
    <property type="term" value="C:ATP-binding cassette (ABC) transporter complex"/>
    <property type="evidence" value="ECO:0007669"/>
    <property type="project" value="InterPro"/>
</dbReference>
<dbReference type="InterPro" id="IPR003339">
    <property type="entry name" value="ABC/ECF_trnsptr_transmembrane"/>
</dbReference>
<evidence type="ECO:0000313" key="8">
    <source>
        <dbReference type="Proteomes" id="UP000306416"/>
    </source>
</evidence>
<name>A0A4S1CFY3_9BACT</name>
<sequence length="270" mass="29374">MASVHGALLDLKRLDRLAGGDTVLHRLDPRAKVLATLIFILCVVSFGRYELSALVPFLIYPAVLIAVGRLPAGYLASRVLLVFPFVVAVGIFNPFLDREVLFRLGDIGVTGGWISFASIMLRTALTVAAALTLTALTGFVPICRALVGLGMPKVFAMQLLFLYRYLFVLADEGGRAARAREMRSFGGKGRGLASYAPLLGHLLLRTWQRAERTHMAMLARGYNGMLPAAESRRPGLSDFLFVLFWGGLLVTLRLCNLPRLLGALVTGTLS</sequence>
<protein>
    <submittedName>
        <fullName evidence="7">Cobalt ECF transporter T component CbiQ</fullName>
    </submittedName>
</protein>
<proteinExistence type="predicted"/>
<accession>A0A4S1CFY3</accession>
<evidence type="ECO:0000256" key="2">
    <source>
        <dbReference type="ARBA" id="ARBA00022475"/>
    </source>
</evidence>
<evidence type="ECO:0000256" key="5">
    <source>
        <dbReference type="ARBA" id="ARBA00023136"/>
    </source>
</evidence>
<keyword evidence="5 6" id="KW-0472">Membrane</keyword>
<reference evidence="7 8" key="1">
    <citation type="submission" date="2019-04" db="EMBL/GenBank/DDBJ databases">
        <title>Geobacter oryzae sp. nov., ferric-reducing bacteria isolated from paddy soil.</title>
        <authorList>
            <person name="Xu Z."/>
            <person name="Masuda Y."/>
            <person name="Itoh H."/>
            <person name="Senoo K."/>
        </authorList>
    </citation>
    <scope>NUCLEOTIDE SEQUENCE [LARGE SCALE GENOMIC DNA]</scope>
    <source>
        <strain evidence="7 8">Red111</strain>
    </source>
</reference>
<keyword evidence="4 6" id="KW-1133">Transmembrane helix</keyword>
<dbReference type="PANTHER" id="PTHR34857">
    <property type="entry name" value="SLL0384 PROTEIN"/>
    <property type="match status" value="1"/>
</dbReference>
<dbReference type="AlphaFoldDB" id="A0A4S1CFY3"/>
<dbReference type="RefSeq" id="WP_135869730.1">
    <property type="nucleotide sequence ID" value="NZ_SRSC01000002.1"/>
</dbReference>
<feature type="transmembrane region" description="Helical" evidence="6">
    <location>
        <begin position="235"/>
        <end position="254"/>
    </location>
</feature>
<organism evidence="7 8">
    <name type="scientific">Geomonas terrae</name>
    <dbReference type="NCBI Taxonomy" id="2562681"/>
    <lineage>
        <taxon>Bacteria</taxon>
        <taxon>Pseudomonadati</taxon>
        <taxon>Thermodesulfobacteriota</taxon>
        <taxon>Desulfuromonadia</taxon>
        <taxon>Geobacterales</taxon>
        <taxon>Geobacteraceae</taxon>
        <taxon>Geomonas</taxon>
    </lineage>
</organism>
<evidence type="ECO:0000256" key="6">
    <source>
        <dbReference type="SAM" id="Phobius"/>
    </source>
</evidence>
<comment type="subcellular location">
    <subcellularLocation>
        <location evidence="1">Cell membrane</location>
        <topology evidence="1">Multi-pass membrane protein</topology>
    </subcellularLocation>
</comment>
<comment type="caution">
    <text evidence="7">The sequence shown here is derived from an EMBL/GenBank/DDBJ whole genome shotgun (WGS) entry which is preliminary data.</text>
</comment>
<keyword evidence="3 6" id="KW-0812">Transmembrane</keyword>
<dbReference type="NCBIfam" id="TIGR02454">
    <property type="entry name" value="ECF_T_CbiQ"/>
    <property type="match status" value="1"/>
</dbReference>
<dbReference type="GO" id="GO:0006824">
    <property type="term" value="P:cobalt ion transport"/>
    <property type="evidence" value="ECO:0007669"/>
    <property type="project" value="InterPro"/>
</dbReference>
<evidence type="ECO:0000313" key="7">
    <source>
        <dbReference type="EMBL" id="TGU72243.1"/>
    </source>
</evidence>
<feature type="transmembrane region" description="Helical" evidence="6">
    <location>
        <begin position="79"/>
        <end position="96"/>
    </location>
</feature>
<dbReference type="Pfam" id="PF02361">
    <property type="entry name" value="CbiQ"/>
    <property type="match status" value="1"/>
</dbReference>
<dbReference type="CDD" id="cd16914">
    <property type="entry name" value="EcfT"/>
    <property type="match status" value="1"/>
</dbReference>
<dbReference type="EMBL" id="SRSC01000002">
    <property type="protein sequence ID" value="TGU72243.1"/>
    <property type="molecule type" value="Genomic_DNA"/>
</dbReference>
<feature type="transmembrane region" description="Helical" evidence="6">
    <location>
        <begin position="116"/>
        <end position="142"/>
    </location>
</feature>
<keyword evidence="8" id="KW-1185">Reference proteome</keyword>
<evidence type="ECO:0000256" key="4">
    <source>
        <dbReference type="ARBA" id="ARBA00022989"/>
    </source>
</evidence>
<dbReference type="PANTHER" id="PTHR34857:SF2">
    <property type="entry name" value="SLL0384 PROTEIN"/>
    <property type="match status" value="1"/>
</dbReference>
<dbReference type="InterPro" id="IPR051611">
    <property type="entry name" value="ECF_transporter_component"/>
</dbReference>
<feature type="transmembrane region" description="Helical" evidence="6">
    <location>
        <begin position="154"/>
        <end position="170"/>
    </location>
</feature>
<evidence type="ECO:0000256" key="1">
    <source>
        <dbReference type="ARBA" id="ARBA00004651"/>
    </source>
</evidence>
<gene>
    <name evidence="7" type="primary">cbiQ</name>
    <name evidence="7" type="ORF">E4633_07990</name>
</gene>